<comment type="subcellular location">
    <subcellularLocation>
        <location evidence="1">Membrane</location>
    </subcellularLocation>
    <subcellularLocation>
        <location evidence="6">Mitochondrion inner membrane</location>
        <topology evidence="6">Multi-pass membrane protein</topology>
    </subcellularLocation>
</comment>
<dbReference type="PANTHER" id="PTHR23427:SF2">
    <property type="entry name" value="SURFEIT LOCUS PROTEIN 1"/>
    <property type="match status" value="1"/>
</dbReference>
<evidence type="ECO:0000313" key="7">
    <source>
        <dbReference type="Ensembl" id="ENSSMAP00000016079.2"/>
    </source>
</evidence>
<evidence type="ECO:0000256" key="1">
    <source>
        <dbReference type="ARBA" id="ARBA00004370"/>
    </source>
</evidence>
<dbReference type="InterPro" id="IPR002994">
    <property type="entry name" value="Surf1/Shy1"/>
</dbReference>
<keyword evidence="6" id="KW-0496">Mitochondrion</keyword>
<reference evidence="7" key="2">
    <citation type="submission" date="2025-08" db="UniProtKB">
        <authorList>
            <consortium name="Ensembl"/>
        </authorList>
    </citation>
    <scope>IDENTIFICATION</scope>
</reference>
<dbReference type="AlphaFoldDB" id="A0A8D3ACI5"/>
<dbReference type="Ensembl" id="ENSSMAT00000016277.2">
    <property type="protein sequence ID" value="ENSSMAP00000016079.2"/>
    <property type="gene ID" value="ENSSMAG00000009854.2"/>
</dbReference>
<dbReference type="Pfam" id="PF02104">
    <property type="entry name" value="SURF1"/>
    <property type="match status" value="1"/>
</dbReference>
<comment type="similarity">
    <text evidence="2 6">Belongs to the SURF1 family.</text>
</comment>
<dbReference type="GO" id="GO:0005743">
    <property type="term" value="C:mitochondrial inner membrane"/>
    <property type="evidence" value="ECO:0007669"/>
    <property type="project" value="UniProtKB-SubCell"/>
</dbReference>
<evidence type="ECO:0000313" key="8">
    <source>
        <dbReference type="Proteomes" id="UP000694558"/>
    </source>
</evidence>
<reference evidence="7" key="1">
    <citation type="submission" date="2023-05" db="EMBL/GenBank/DDBJ databases">
        <title>High-quality long-read genome of Scophthalmus maximus.</title>
        <authorList>
            <person name="Lien S."/>
            <person name="Martinez P."/>
        </authorList>
    </citation>
    <scope>NUCLEOTIDE SEQUENCE [LARGE SCALE GENOMIC DNA]</scope>
</reference>
<keyword evidence="6" id="KW-0999">Mitochondrion inner membrane</keyword>
<dbReference type="GO" id="GO:0033617">
    <property type="term" value="P:mitochondrial respiratory chain complex IV assembly"/>
    <property type="evidence" value="ECO:0007669"/>
    <property type="project" value="TreeGrafter"/>
</dbReference>
<name>A0A8D3ACI5_SCOMX</name>
<keyword evidence="5 6" id="KW-0472">Membrane</keyword>
<protein>
    <recommendedName>
        <fullName evidence="6">SURF1-like protein</fullName>
    </recommendedName>
</protein>
<dbReference type="GeneTree" id="ENSGT00530000064194"/>
<dbReference type="PANTHER" id="PTHR23427">
    <property type="entry name" value="SURFEIT LOCUS PROTEIN"/>
    <property type="match status" value="1"/>
</dbReference>
<dbReference type="PROSITE" id="PS50895">
    <property type="entry name" value="SURF1"/>
    <property type="match status" value="1"/>
</dbReference>
<keyword evidence="3 6" id="KW-0812">Transmembrane</keyword>
<keyword evidence="4 6" id="KW-1133">Transmembrane helix</keyword>
<dbReference type="InterPro" id="IPR045214">
    <property type="entry name" value="Surf1/Surf4"/>
</dbReference>
<dbReference type="CDD" id="cd06662">
    <property type="entry name" value="SURF1"/>
    <property type="match status" value="1"/>
</dbReference>
<evidence type="ECO:0000256" key="4">
    <source>
        <dbReference type="ARBA" id="ARBA00022989"/>
    </source>
</evidence>
<accession>A0A8D3ACI5</accession>
<feature type="transmembrane region" description="Helical" evidence="6">
    <location>
        <begin position="298"/>
        <end position="316"/>
    </location>
</feature>
<dbReference type="Proteomes" id="UP000694558">
    <property type="component" value="Chromosome 16"/>
</dbReference>
<comment type="caution">
    <text evidence="6">Lacks conserved residue(s) required for the propagation of feature annotation.</text>
</comment>
<proteinExistence type="inferred from homology"/>
<gene>
    <name evidence="7" type="primary">LOC118285266</name>
</gene>
<evidence type="ECO:0000256" key="5">
    <source>
        <dbReference type="ARBA" id="ARBA00023136"/>
    </source>
</evidence>
<organism evidence="7 8">
    <name type="scientific">Scophthalmus maximus</name>
    <name type="common">Turbot</name>
    <name type="synonym">Psetta maxima</name>
    <dbReference type="NCBI Taxonomy" id="52904"/>
    <lineage>
        <taxon>Eukaryota</taxon>
        <taxon>Metazoa</taxon>
        <taxon>Chordata</taxon>
        <taxon>Craniata</taxon>
        <taxon>Vertebrata</taxon>
        <taxon>Euteleostomi</taxon>
        <taxon>Actinopterygii</taxon>
        <taxon>Neopterygii</taxon>
        <taxon>Teleostei</taxon>
        <taxon>Neoteleostei</taxon>
        <taxon>Acanthomorphata</taxon>
        <taxon>Carangaria</taxon>
        <taxon>Pleuronectiformes</taxon>
        <taxon>Pleuronectoidei</taxon>
        <taxon>Scophthalmidae</taxon>
        <taxon>Scophthalmus</taxon>
    </lineage>
</organism>
<comment type="function">
    <text evidence="6">Probably involved in the biogenesis of the COX complex.</text>
</comment>
<sequence length="325" mass="37140">MQFFHSICTHPFWPLPASVPMASLKSVLAHSTRVLSILKQQTNAIYIKRTFLLSRLPPFKRADGRFINVGRQSSSTAASAEKGEDSFLKWFLLLIPATTFGLGTWQVKRRQWKLQLIDELKRLTTAEPIPLPLTAYELNNLEYRRVRVRGQYDHTQELYVLPRSPVDPEREAREAGRLTSSGETGANVITPFHCTDLGITILVNRGYVPRQKIRPETRTKGQVEGEVEVVGVVRLTEIRKPFVPNNDVERNRWHYRDLEAMSHVTGAEPIFIDADYGSTIPGGPIGGQTRVTLRNEHMQYIVTWYGLCAATSYMWYAKFIKRIKV</sequence>
<evidence type="ECO:0000256" key="3">
    <source>
        <dbReference type="ARBA" id="ARBA00022692"/>
    </source>
</evidence>
<evidence type="ECO:0000256" key="6">
    <source>
        <dbReference type="RuleBase" id="RU363076"/>
    </source>
</evidence>
<evidence type="ECO:0000256" key="2">
    <source>
        <dbReference type="ARBA" id="ARBA00007165"/>
    </source>
</evidence>